<dbReference type="Proteomes" id="UP000482960">
    <property type="component" value="Unassembled WGS sequence"/>
</dbReference>
<dbReference type="AlphaFoldDB" id="A0A6V8LI54"/>
<dbReference type="GO" id="GO:0003700">
    <property type="term" value="F:DNA-binding transcription factor activity"/>
    <property type="evidence" value="ECO:0007669"/>
    <property type="project" value="TreeGrafter"/>
</dbReference>
<proteinExistence type="predicted"/>
<dbReference type="Pfam" id="PF17754">
    <property type="entry name" value="TetR_C_14"/>
    <property type="match status" value="1"/>
</dbReference>
<reference evidence="6 7" key="1">
    <citation type="submission" date="2020-03" db="EMBL/GenBank/DDBJ databases">
        <title>Whole genome shotgun sequence of Phytohabitans rumicis NBRC 108638.</title>
        <authorList>
            <person name="Komaki H."/>
            <person name="Tamura T."/>
        </authorList>
    </citation>
    <scope>NUCLEOTIDE SEQUENCE [LARGE SCALE GENOMIC DNA]</scope>
    <source>
        <strain evidence="6 7">NBRC 108638</strain>
    </source>
</reference>
<dbReference type="SUPFAM" id="SSF46689">
    <property type="entry name" value="Homeodomain-like"/>
    <property type="match status" value="1"/>
</dbReference>
<dbReference type="InterPro" id="IPR050109">
    <property type="entry name" value="HTH-type_TetR-like_transc_reg"/>
</dbReference>
<keyword evidence="7" id="KW-1185">Reference proteome</keyword>
<dbReference type="Pfam" id="PF00440">
    <property type="entry name" value="TetR_N"/>
    <property type="match status" value="1"/>
</dbReference>
<dbReference type="PANTHER" id="PTHR30055">
    <property type="entry name" value="HTH-TYPE TRANSCRIPTIONAL REGULATOR RUTR"/>
    <property type="match status" value="1"/>
</dbReference>
<dbReference type="Gene3D" id="1.10.357.10">
    <property type="entry name" value="Tetracycline Repressor, domain 2"/>
    <property type="match status" value="1"/>
</dbReference>
<evidence type="ECO:0000256" key="4">
    <source>
        <dbReference type="PROSITE-ProRule" id="PRU00335"/>
    </source>
</evidence>
<evidence type="ECO:0000256" key="1">
    <source>
        <dbReference type="ARBA" id="ARBA00023015"/>
    </source>
</evidence>
<keyword evidence="2 4" id="KW-0238">DNA-binding</keyword>
<evidence type="ECO:0000313" key="7">
    <source>
        <dbReference type="Proteomes" id="UP000482960"/>
    </source>
</evidence>
<dbReference type="PROSITE" id="PS50977">
    <property type="entry name" value="HTH_TETR_2"/>
    <property type="match status" value="1"/>
</dbReference>
<gene>
    <name evidence="6" type="ORF">Prum_095060</name>
</gene>
<sequence>MTDANPPARTSSLAERKRQLVRDELAEAALRLLAYQGFEDTTIDQMVASAGVSQRTFFRYFGSKEDVVVHSLAETGAQLCAALAARPADEPPAAALRATVSVFIAHCREHPEKSLRLTKVVLDTPSLLGRYLERQAQWRHDLAAELGRRLGLDPARDLRPELAAGVALTAFDSALRRWAASDGATDLDAVTDEAFAIVADALNAGR</sequence>
<comment type="caution">
    <text evidence="6">The sequence shown here is derived from an EMBL/GenBank/DDBJ whole genome shotgun (WGS) entry which is preliminary data.</text>
</comment>
<dbReference type="PANTHER" id="PTHR30055:SF238">
    <property type="entry name" value="MYCOFACTOCIN BIOSYNTHESIS TRANSCRIPTIONAL REGULATOR MFTR-RELATED"/>
    <property type="match status" value="1"/>
</dbReference>
<dbReference type="PRINTS" id="PR00455">
    <property type="entry name" value="HTHTETR"/>
</dbReference>
<dbReference type="Gene3D" id="1.10.10.60">
    <property type="entry name" value="Homeodomain-like"/>
    <property type="match status" value="1"/>
</dbReference>
<evidence type="ECO:0000256" key="2">
    <source>
        <dbReference type="ARBA" id="ARBA00023125"/>
    </source>
</evidence>
<reference evidence="6 7" key="2">
    <citation type="submission" date="2020-03" db="EMBL/GenBank/DDBJ databases">
        <authorList>
            <person name="Ichikawa N."/>
            <person name="Kimura A."/>
            <person name="Kitahashi Y."/>
            <person name="Uohara A."/>
        </authorList>
    </citation>
    <scope>NUCLEOTIDE SEQUENCE [LARGE SCALE GENOMIC DNA]</scope>
    <source>
        <strain evidence="6 7">NBRC 108638</strain>
    </source>
</reference>
<feature type="domain" description="HTH tetR-type" evidence="5">
    <location>
        <begin position="19"/>
        <end position="79"/>
    </location>
</feature>
<dbReference type="InterPro" id="IPR041347">
    <property type="entry name" value="MftR_C"/>
</dbReference>
<accession>A0A6V8LI54</accession>
<keyword evidence="3" id="KW-0804">Transcription</keyword>
<evidence type="ECO:0000256" key="3">
    <source>
        <dbReference type="ARBA" id="ARBA00023163"/>
    </source>
</evidence>
<dbReference type="GO" id="GO:0000976">
    <property type="term" value="F:transcription cis-regulatory region binding"/>
    <property type="evidence" value="ECO:0007669"/>
    <property type="project" value="TreeGrafter"/>
</dbReference>
<name>A0A6V8LI54_9ACTN</name>
<dbReference type="PROSITE" id="PS01081">
    <property type="entry name" value="HTH_TETR_1"/>
    <property type="match status" value="1"/>
</dbReference>
<evidence type="ECO:0000313" key="6">
    <source>
        <dbReference type="EMBL" id="GFJ95864.1"/>
    </source>
</evidence>
<organism evidence="6 7">
    <name type="scientific">Phytohabitans rumicis</name>
    <dbReference type="NCBI Taxonomy" id="1076125"/>
    <lineage>
        <taxon>Bacteria</taxon>
        <taxon>Bacillati</taxon>
        <taxon>Actinomycetota</taxon>
        <taxon>Actinomycetes</taxon>
        <taxon>Micromonosporales</taxon>
        <taxon>Micromonosporaceae</taxon>
    </lineage>
</organism>
<dbReference type="RefSeq" id="WP_218577874.1">
    <property type="nucleotide sequence ID" value="NZ_BAABJB010000019.1"/>
</dbReference>
<dbReference type="InterPro" id="IPR023772">
    <property type="entry name" value="DNA-bd_HTH_TetR-type_CS"/>
</dbReference>
<dbReference type="InterPro" id="IPR001647">
    <property type="entry name" value="HTH_TetR"/>
</dbReference>
<feature type="DNA-binding region" description="H-T-H motif" evidence="4">
    <location>
        <begin position="42"/>
        <end position="61"/>
    </location>
</feature>
<protein>
    <submittedName>
        <fullName evidence="6">TetR family transcriptional regulator</fullName>
    </submittedName>
</protein>
<keyword evidence="1" id="KW-0805">Transcription regulation</keyword>
<dbReference type="InterPro" id="IPR009057">
    <property type="entry name" value="Homeodomain-like_sf"/>
</dbReference>
<evidence type="ECO:0000259" key="5">
    <source>
        <dbReference type="PROSITE" id="PS50977"/>
    </source>
</evidence>
<dbReference type="EMBL" id="BLPG01000002">
    <property type="protein sequence ID" value="GFJ95864.1"/>
    <property type="molecule type" value="Genomic_DNA"/>
</dbReference>